<dbReference type="InterPro" id="IPR036291">
    <property type="entry name" value="NAD(P)-bd_dom_sf"/>
</dbReference>
<evidence type="ECO:0000313" key="2">
    <source>
        <dbReference type="Proteomes" id="UP000006048"/>
    </source>
</evidence>
<dbReference type="EMBL" id="CP002959">
    <property type="protein sequence ID" value="AFM12613.1"/>
    <property type="molecule type" value="Genomic_DNA"/>
</dbReference>
<dbReference type="KEGG" id="tpx:Turpa_1966"/>
<reference evidence="1 2" key="1">
    <citation type="submission" date="2012-06" db="EMBL/GenBank/DDBJ databases">
        <title>The complete chromosome of genome of Turneriella parva DSM 21527.</title>
        <authorList>
            <consortium name="US DOE Joint Genome Institute (JGI-PGF)"/>
            <person name="Lucas S."/>
            <person name="Han J."/>
            <person name="Lapidus A."/>
            <person name="Bruce D."/>
            <person name="Goodwin L."/>
            <person name="Pitluck S."/>
            <person name="Peters L."/>
            <person name="Kyrpides N."/>
            <person name="Mavromatis K."/>
            <person name="Ivanova N."/>
            <person name="Mikhailova N."/>
            <person name="Chertkov O."/>
            <person name="Detter J.C."/>
            <person name="Tapia R."/>
            <person name="Han C."/>
            <person name="Land M."/>
            <person name="Hauser L."/>
            <person name="Markowitz V."/>
            <person name="Cheng J.-F."/>
            <person name="Hugenholtz P."/>
            <person name="Woyke T."/>
            <person name="Wu D."/>
            <person name="Gronow S."/>
            <person name="Wellnitz S."/>
            <person name="Brambilla E."/>
            <person name="Klenk H.-P."/>
            <person name="Eisen J.A."/>
        </authorList>
    </citation>
    <scope>NUCLEOTIDE SEQUENCE [LARGE SCALE GENOMIC DNA]</scope>
    <source>
        <strain evidence="2">ATCC BAA-1111 / DSM 21527 / NCTC 11395 / H</strain>
    </source>
</reference>
<sequence length="282" mass="31169">MRVFIVGAGAVSGGAAIAAAKAAGAEIITTTSRSEDISGADHTIHGIDLENAGAVDKMLADEKLRAKPVDYVIYIPARGSVGMDVTESTAEMIMPSLEYSVIPYLKLSKALKPKKTIALSGFMALPTLTRIYGAMTFTKIAMEELAIRNPDKLQIIRIGMFLSNSVRGIAILAQRRFNKEPGFQPEWRAEWKASGKKFPQFFYDMNYQNEENIYKAHSNGVPFRPTLPEDISKGFGMVFAGEQAPIINVLGPWLWTENKMPELPREITSRAHLIPESIYKML</sequence>
<evidence type="ECO:0000313" key="1">
    <source>
        <dbReference type="EMBL" id="AFM12613.1"/>
    </source>
</evidence>
<dbReference type="OrthoDB" id="342055at2"/>
<dbReference type="STRING" id="869212.Turpa_1966"/>
<protein>
    <submittedName>
        <fullName evidence="1">Uncharacterized protein</fullName>
    </submittedName>
</protein>
<dbReference type="SUPFAM" id="SSF51735">
    <property type="entry name" value="NAD(P)-binding Rossmann-fold domains"/>
    <property type="match status" value="1"/>
</dbReference>
<proteinExistence type="predicted"/>
<dbReference type="RefSeq" id="WP_014803120.1">
    <property type="nucleotide sequence ID" value="NC_018020.1"/>
</dbReference>
<keyword evidence="2" id="KW-1185">Reference proteome</keyword>
<dbReference type="AlphaFoldDB" id="I4B5Q6"/>
<organism evidence="1 2">
    <name type="scientific">Turneriella parva (strain ATCC BAA-1111 / DSM 21527 / NCTC 11395 / H)</name>
    <name type="common">Leptospira parva</name>
    <dbReference type="NCBI Taxonomy" id="869212"/>
    <lineage>
        <taxon>Bacteria</taxon>
        <taxon>Pseudomonadati</taxon>
        <taxon>Spirochaetota</taxon>
        <taxon>Spirochaetia</taxon>
        <taxon>Leptospirales</taxon>
        <taxon>Leptospiraceae</taxon>
        <taxon>Turneriella</taxon>
    </lineage>
</organism>
<dbReference type="HOGENOM" id="CLU_1003995_0_0_12"/>
<gene>
    <name evidence="1" type="ordered locus">Turpa_1966</name>
</gene>
<dbReference type="Gene3D" id="3.40.50.720">
    <property type="entry name" value="NAD(P)-binding Rossmann-like Domain"/>
    <property type="match status" value="1"/>
</dbReference>
<name>I4B5Q6_TURPD</name>
<accession>I4B5Q6</accession>
<dbReference type="Proteomes" id="UP000006048">
    <property type="component" value="Chromosome"/>
</dbReference>